<evidence type="ECO:0000313" key="2">
    <source>
        <dbReference type="EMBL" id="HIZ42998.1"/>
    </source>
</evidence>
<dbReference type="Pfam" id="PF00535">
    <property type="entry name" value="Glycos_transf_2"/>
    <property type="match status" value="1"/>
</dbReference>
<reference evidence="2" key="2">
    <citation type="submission" date="2021-04" db="EMBL/GenBank/DDBJ databases">
        <authorList>
            <person name="Gilroy R."/>
        </authorList>
    </citation>
    <scope>NUCLEOTIDE SEQUENCE</scope>
    <source>
        <strain evidence="2">ChiSxjej1B13-11774</strain>
    </source>
</reference>
<comment type="caution">
    <text evidence="2">The sequence shown here is derived from an EMBL/GenBank/DDBJ whole genome shotgun (WGS) entry which is preliminary data.</text>
</comment>
<feature type="domain" description="Glycosyltransferase 2-like" evidence="1">
    <location>
        <begin position="5"/>
        <end position="116"/>
    </location>
</feature>
<dbReference type="Proteomes" id="UP000824048">
    <property type="component" value="Unassembled WGS sequence"/>
</dbReference>
<dbReference type="InterPro" id="IPR001173">
    <property type="entry name" value="Glyco_trans_2-like"/>
</dbReference>
<accession>A0A9D2JAY7</accession>
<dbReference type="EMBL" id="DXBP01000064">
    <property type="protein sequence ID" value="HIZ42998.1"/>
    <property type="molecule type" value="Genomic_DNA"/>
</dbReference>
<dbReference type="CDD" id="cd00761">
    <property type="entry name" value="Glyco_tranf_GTA_type"/>
    <property type="match status" value="1"/>
</dbReference>
<dbReference type="AlphaFoldDB" id="A0A9D2JAY7"/>
<dbReference type="GO" id="GO:0016758">
    <property type="term" value="F:hexosyltransferase activity"/>
    <property type="evidence" value="ECO:0007669"/>
    <property type="project" value="UniProtKB-ARBA"/>
</dbReference>
<dbReference type="InterPro" id="IPR029044">
    <property type="entry name" value="Nucleotide-diphossugar_trans"/>
</dbReference>
<evidence type="ECO:0000259" key="1">
    <source>
        <dbReference type="Pfam" id="PF00535"/>
    </source>
</evidence>
<dbReference type="PANTHER" id="PTHR22916">
    <property type="entry name" value="GLYCOSYLTRANSFERASE"/>
    <property type="match status" value="1"/>
</dbReference>
<name>A0A9D2JAY7_9FIRM</name>
<reference evidence="2" key="1">
    <citation type="journal article" date="2021" name="PeerJ">
        <title>Extensive microbial diversity within the chicken gut microbiome revealed by metagenomics and culture.</title>
        <authorList>
            <person name="Gilroy R."/>
            <person name="Ravi A."/>
            <person name="Getino M."/>
            <person name="Pursley I."/>
            <person name="Horton D.L."/>
            <person name="Alikhan N.F."/>
            <person name="Baker D."/>
            <person name="Gharbi K."/>
            <person name="Hall N."/>
            <person name="Watson M."/>
            <person name="Adriaenssens E.M."/>
            <person name="Foster-Nyarko E."/>
            <person name="Jarju S."/>
            <person name="Secka A."/>
            <person name="Antonio M."/>
            <person name="Oren A."/>
            <person name="Chaudhuri R.R."/>
            <person name="La Ragione R."/>
            <person name="Hildebrand F."/>
            <person name="Pallen M.J."/>
        </authorList>
    </citation>
    <scope>NUCLEOTIDE SEQUENCE</scope>
    <source>
        <strain evidence="2">ChiSxjej1B13-11774</strain>
    </source>
</reference>
<sequence>MPLFSIIIPVYNVQNYLAACIKSVAEQEGPRDWECILVDDGSTDMCPQLCDAFAAEIPGVQAIHRENGGLAAARNTGLKASTGTWILFLDSDDAMAPGLLAALRRELAEHPGYDWYIGKHLEWLPDGTLTEHQGLRLLPGPFDSSDYGERLHALYTAGHWSVWKYCLRRAWLAENNLRFWPDVRWAEDWPFDLLLLAKCQRLYFLDVVFTHYRVGRQGSLLTDAKNLPKRFKALAAAQRRLAALAAAGHVDAKTYAVMQDAAADVFWPQARTAAVPDAALRRACLKYLKQLRPLYAHGTEVNTRRDWRMFRTLMRLFGPRFTLWLASRRQSCKKG</sequence>
<gene>
    <name evidence="2" type="ORF">H9811_10625</name>
</gene>
<evidence type="ECO:0000313" key="3">
    <source>
        <dbReference type="Proteomes" id="UP000824048"/>
    </source>
</evidence>
<protein>
    <submittedName>
        <fullName evidence="2">Glycosyltransferase family 2 protein</fullName>
    </submittedName>
</protein>
<dbReference type="Gene3D" id="3.90.550.10">
    <property type="entry name" value="Spore Coat Polysaccharide Biosynthesis Protein SpsA, Chain A"/>
    <property type="match status" value="1"/>
</dbReference>
<organism evidence="2 3">
    <name type="scientific">Candidatus Gemmiger excrementigallinarum</name>
    <dbReference type="NCBI Taxonomy" id="2838609"/>
    <lineage>
        <taxon>Bacteria</taxon>
        <taxon>Bacillati</taxon>
        <taxon>Bacillota</taxon>
        <taxon>Clostridia</taxon>
        <taxon>Eubacteriales</taxon>
        <taxon>Gemmiger</taxon>
    </lineage>
</organism>
<dbReference type="SUPFAM" id="SSF53448">
    <property type="entry name" value="Nucleotide-diphospho-sugar transferases"/>
    <property type="match status" value="1"/>
</dbReference>
<dbReference type="PANTHER" id="PTHR22916:SF3">
    <property type="entry name" value="UDP-GLCNAC:BETAGAL BETA-1,3-N-ACETYLGLUCOSAMINYLTRANSFERASE-LIKE PROTEIN 1"/>
    <property type="match status" value="1"/>
</dbReference>
<proteinExistence type="predicted"/>